<feature type="compositionally biased region" description="Basic and acidic residues" evidence="1">
    <location>
        <begin position="32"/>
        <end position="61"/>
    </location>
</feature>
<protein>
    <recommendedName>
        <fullName evidence="4">CsbD family protein</fullName>
    </recommendedName>
</protein>
<feature type="region of interest" description="Disordered" evidence="1">
    <location>
        <begin position="1"/>
        <end position="61"/>
    </location>
</feature>
<feature type="compositionally biased region" description="Basic and acidic residues" evidence="1">
    <location>
        <begin position="1"/>
        <end position="11"/>
    </location>
</feature>
<dbReference type="Proteomes" id="UP000600946">
    <property type="component" value="Unassembled WGS sequence"/>
</dbReference>
<reference evidence="3" key="1">
    <citation type="journal article" date="2019" name="Int. J. Syst. Evol. Microbiol.">
        <title>The Global Catalogue of Microorganisms (GCM) 10K type strain sequencing project: providing services to taxonomists for standard genome sequencing and annotation.</title>
        <authorList>
            <consortium name="The Broad Institute Genomics Platform"/>
            <consortium name="The Broad Institute Genome Sequencing Center for Infectious Disease"/>
            <person name="Wu L."/>
            <person name="Ma J."/>
        </authorList>
    </citation>
    <scope>NUCLEOTIDE SEQUENCE [LARGE SCALE GENOMIC DNA]</scope>
    <source>
        <strain evidence="3">JCM 4594</strain>
    </source>
</reference>
<organism evidence="2 3">
    <name type="scientific">Streptomyces xanthochromogenes</name>
    <dbReference type="NCBI Taxonomy" id="67384"/>
    <lineage>
        <taxon>Bacteria</taxon>
        <taxon>Bacillati</taxon>
        <taxon>Actinomycetota</taxon>
        <taxon>Actinomycetes</taxon>
        <taxon>Kitasatosporales</taxon>
        <taxon>Streptomycetaceae</taxon>
        <taxon>Streptomyces</taxon>
    </lineage>
</organism>
<evidence type="ECO:0008006" key="4">
    <source>
        <dbReference type="Google" id="ProtNLM"/>
    </source>
</evidence>
<feature type="compositionally biased region" description="Low complexity" evidence="1">
    <location>
        <begin position="12"/>
        <end position="23"/>
    </location>
</feature>
<gene>
    <name evidence="2" type="ORF">GCM10010326_09870</name>
</gene>
<evidence type="ECO:0000256" key="1">
    <source>
        <dbReference type="SAM" id="MobiDB-lite"/>
    </source>
</evidence>
<sequence>MGKAEKFRDKAQQAAEQAKAKAAQTREQIAGRSDESDVRRRAQEQQERTEQAMRDAGTDRA</sequence>
<evidence type="ECO:0000313" key="2">
    <source>
        <dbReference type="EMBL" id="GGY19046.1"/>
    </source>
</evidence>
<name>A0ABQ2ZKT1_9ACTN</name>
<proteinExistence type="predicted"/>
<dbReference type="EMBL" id="BMUU01000001">
    <property type="protein sequence ID" value="GGY19046.1"/>
    <property type="molecule type" value="Genomic_DNA"/>
</dbReference>
<dbReference type="RefSeq" id="WP_161246673.1">
    <property type="nucleotide sequence ID" value="NZ_BMUU01000001.1"/>
</dbReference>
<accession>A0ABQ2ZKT1</accession>
<evidence type="ECO:0000313" key="3">
    <source>
        <dbReference type="Proteomes" id="UP000600946"/>
    </source>
</evidence>
<comment type="caution">
    <text evidence="2">The sequence shown here is derived from an EMBL/GenBank/DDBJ whole genome shotgun (WGS) entry which is preliminary data.</text>
</comment>
<keyword evidence="3" id="KW-1185">Reference proteome</keyword>
<dbReference type="GeneID" id="96288997"/>